<dbReference type="Proteomes" id="UP000070412">
    <property type="component" value="Unassembled WGS sequence"/>
</dbReference>
<proteinExistence type="predicted"/>
<name>A0A834REJ8_SARSC</name>
<evidence type="ECO:0000256" key="1">
    <source>
        <dbReference type="SAM" id="MobiDB-lite"/>
    </source>
</evidence>
<accession>A0A834REJ8</accession>
<reference evidence="2" key="2">
    <citation type="submission" date="2020-01" db="EMBL/GenBank/DDBJ databases">
        <authorList>
            <person name="Korhonen P.K.K."/>
            <person name="Guangxu M.G."/>
            <person name="Wang T.W."/>
            <person name="Stroehlein A.J.S."/>
            <person name="Young N.D."/>
            <person name="Ang C.-S.A."/>
            <person name="Fernando D.W.F."/>
            <person name="Lu H.L."/>
            <person name="Taylor S.T."/>
            <person name="Ehtesham M.E.M."/>
            <person name="Najaraj S.H.N."/>
            <person name="Harsha G.H.G."/>
            <person name="Madugundu A.M."/>
            <person name="Renuse S.R."/>
            <person name="Holt D.H."/>
            <person name="Pandey A.P."/>
            <person name="Papenfuss A.P."/>
            <person name="Gasser R.B.G."/>
            <person name="Fischer K.F."/>
        </authorList>
    </citation>
    <scope>NUCLEOTIDE SEQUENCE</scope>
    <source>
        <strain evidence="2">SSS_KF_BRIS2020</strain>
    </source>
</reference>
<gene>
    <name evidence="2" type="ORF">SSS_2966</name>
</gene>
<reference evidence="3" key="3">
    <citation type="submission" date="2022-06" db="UniProtKB">
        <authorList>
            <consortium name="EnsemblMetazoa"/>
        </authorList>
    </citation>
    <scope>IDENTIFICATION</scope>
</reference>
<keyword evidence="4" id="KW-1185">Reference proteome</keyword>
<feature type="region of interest" description="Disordered" evidence="1">
    <location>
        <begin position="142"/>
        <end position="171"/>
    </location>
</feature>
<dbReference type="EnsemblMetazoa" id="SSS_2966s_mrna">
    <property type="protein sequence ID" value="KAF7495760.1"/>
    <property type="gene ID" value="SSS_2966"/>
</dbReference>
<protein>
    <submittedName>
        <fullName evidence="2 3">Uncharacterized protein</fullName>
    </submittedName>
</protein>
<dbReference type="EMBL" id="WVUK01000045">
    <property type="protein sequence ID" value="KAF7495760.1"/>
    <property type="molecule type" value="Genomic_DNA"/>
</dbReference>
<organism evidence="2">
    <name type="scientific">Sarcoptes scabiei</name>
    <name type="common">Itch mite</name>
    <name type="synonym">Acarus scabiei</name>
    <dbReference type="NCBI Taxonomy" id="52283"/>
    <lineage>
        <taxon>Eukaryota</taxon>
        <taxon>Metazoa</taxon>
        <taxon>Ecdysozoa</taxon>
        <taxon>Arthropoda</taxon>
        <taxon>Chelicerata</taxon>
        <taxon>Arachnida</taxon>
        <taxon>Acari</taxon>
        <taxon>Acariformes</taxon>
        <taxon>Sarcoptiformes</taxon>
        <taxon>Astigmata</taxon>
        <taxon>Psoroptidia</taxon>
        <taxon>Sarcoptoidea</taxon>
        <taxon>Sarcoptidae</taxon>
        <taxon>Sarcoptinae</taxon>
        <taxon>Sarcoptes</taxon>
    </lineage>
</organism>
<evidence type="ECO:0000313" key="3">
    <source>
        <dbReference type="EnsemblMetazoa" id="KAF7495760.1"/>
    </source>
</evidence>
<reference evidence="4" key="1">
    <citation type="journal article" date="2020" name="PLoS Negl. Trop. Dis.">
        <title>High-quality nuclear genome for Sarcoptes scabiei-A critical resource for a neglected parasite.</title>
        <authorList>
            <person name="Korhonen P.K."/>
            <person name="Gasser R.B."/>
            <person name="Ma G."/>
            <person name="Wang T."/>
            <person name="Stroehlein A.J."/>
            <person name="Young N.D."/>
            <person name="Ang C.S."/>
            <person name="Fernando D.D."/>
            <person name="Lu H.C."/>
            <person name="Taylor S."/>
            <person name="Reynolds S.L."/>
            <person name="Mofiz E."/>
            <person name="Najaraj S.H."/>
            <person name="Gowda H."/>
            <person name="Madugundu A."/>
            <person name="Renuse S."/>
            <person name="Holt D."/>
            <person name="Pandey A."/>
            <person name="Papenfuss A.T."/>
            <person name="Fischer K."/>
        </authorList>
    </citation>
    <scope>NUCLEOTIDE SEQUENCE [LARGE SCALE GENOMIC DNA]</scope>
</reference>
<evidence type="ECO:0000313" key="2">
    <source>
        <dbReference type="EMBL" id="KAF7495760.1"/>
    </source>
</evidence>
<sequence length="171" mass="19493">MEKIFCLTADQFYQPLDAKQILPILINSRMSKKFIEKAGIFVTVIDLVGYKVLPMVSNNANIFFQTKFHCLVFNVKCNEILDGFIETCSPKDGSIFHTDSNVWSSIESISLAPKQKIRFQILFVEENPKPIIVQGDANIQEIDEGQKSKEEESSQIIDDENDDQQEIDKIS</sequence>
<dbReference type="AlphaFoldDB" id="A0A834REJ8"/>
<evidence type="ECO:0000313" key="4">
    <source>
        <dbReference type="Proteomes" id="UP000070412"/>
    </source>
</evidence>